<evidence type="ECO:0000313" key="10">
    <source>
        <dbReference type="Proteomes" id="UP000269276"/>
    </source>
</evidence>
<dbReference type="GO" id="GO:0005634">
    <property type="term" value="C:nucleus"/>
    <property type="evidence" value="ECO:0007669"/>
    <property type="project" value="UniProtKB-SubCell"/>
</dbReference>
<gene>
    <name evidence="9" type="ORF">D0863_10377</name>
</gene>
<keyword evidence="6" id="KW-0539">Nucleus</keyword>
<dbReference type="Pfam" id="PF07904">
    <property type="entry name" value="Eaf7"/>
    <property type="match status" value="1"/>
</dbReference>
<dbReference type="PANTHER" id="PTHR13581">
    <property type="entry name" value="MRG-BINDING PROTEIN"/>
    <property type="match status" value="1"/>
</dbReference>
<accession>A0A3M7DHI8</accession>
<dbReference type="EMBL" id="QWIP01000448">
    <property type="protein sequence ID" value="RMY63670.1"/>
    <property type="molecule type" value="Genomic_DNA"/>
</dbReference>
<feature type="compositionally biased region" description="Basic and acidic residues" evidence="8">
    <location>
        <begin position="231"/>
        <end position="245"/>
    </location>
</feature>
<evidence type="ECO:0000256" key="3">
    <source>
        <dbReference type="ARBA" id="ARBA00022853"/>
    </source>
</evidence>
<feature type="compositionally biased region" description="Acidic residues" evidence="8">
    <location>
        <begin position="193"/>
        <end position="206"/>
    </location>
</feature>
<reference evidence="9 10" key="1">
    <citation type="journal article" date="2018" name="BMC Genomics">
        <title>Genomic evidence for intraspecific hybridization in a clonal and extremely halotolerant yeast.</title>
        <authorList>
            <person name="Gostincar C."/>
            <person name="Stajich J.E."/>
            <person name="Zupancic J."/>
            <person name="Zalar P."/>
            <person name="Gunde-Cimerman N."/>
        </authorList>
    </citation>
    <scope>NUCLEOTIDE SEQUENCE [LARGE SCALE GENOMIC DNA]</scope>
    <source>
        <strain evidence="9 10">EXF-2682</strain>
    </source>
</reference>
<dbReference type="GO" id="GO:0006325">
    <property type="term" value="P:chromatin organization"/>
    <property type="evidence" value="ECO:0007669"/>
    <property type="project" value="UniProtKB-KW"/>
</dbReference>
<dbReference type="VEuPathDB" id="FungiDB:BTJ68_07653"/>
<dbReference type="GO" id="GO:0006357">
    <property type="term" value="P:regulation of transcription by RNA polymerase II"/>
    <property type="evidence" value="ECO:0007669"/>
    <property type="project" value="TreeGrafter"/>
</dbReference>
<feature type="compositionally biased region" description="Basic residues" evidence="8">
    <location>
        <begin position="350"/>
        <end position="371"/>
    </location>
</feature>
<evidence type="ECO:0000256" key="1">
    <source>
        <dbReference type="ARBA" id="ARBA00004123"/>
    </source>
</evidence>
<dbReference type="InterPro" id="IPR012423">
    <property type="entry name" value="Eaf7/MRGBP"/>
</dbReference>
<name>A0A3M7DHI8_HORWE</name>
<feature type="compositionally biased region" description="Low complexity" evidence="8">
    <location>
        <begin position="286"/>
        <end position="302"/>
    </location>
</feature>
<feature type="region of interest" description="Disordered" evidence="8">
    <location>
        <begin position="231"/>
        <end position="371"/>
    </location>
</feature>
<evidence type="ECO:0000256" key="2">
    <source>
        <dbReference type="ARBA" id="ARBA00007117"/>
    </source>
</evidence>
<comment type="function">
    <text evidence="7">Component of the NuA4 histone acetyltransferase complex which is involved in transcriptional activation of selected genes principally by acetylation of nucleosomal histone H4 and H2A. The NuA4 complex is also involved in DNA repair.</text>
</comment>
<evidence type="ECO:0000256" key="7">
    <source>
        <dbReference type="ARBA" id="ARBA00025178"/>
    </source>
</evidence>
<evidence type="ECO:0000256" key="8">
    <source>
        <dbReference type="SAM" id="MobiDB-lite"/>
    </source>
</evidence>
<dbReference type="PANTHER" id="PTHR13581:SF5">
    <property type="entry name" value="MRG_MORF4L-BINDING PROTEIN"/>
    <property type="match status" value="1"/>
</dbReference>
<comment type="subcellular location">
    <subcellularLocation>
        <location evidence="1">Nucleus</location>
    </subcellularLocation>
</comment>
<keyword evidence="4" id="KW-0805">Transcription regulation</keyword>
<evidence type="ECO:0000256" key="6">
    <source>
        <dbReference type="ARBA" id="ARBA00023242"/>
    </source>
</evidence>
<dbReference type="AlphaFoldDB" id="A0A3M7DHI8"/>
<evidence type="ECO:0000256" key="5">
    <source>
        <dbReference type="ARBA" id="ARBA00023163"/>
    </source>
</evidence>
<protein>
    <recommendedName>
        <fullName evidence="11">Chromatin modification-related protein EAF7</fullName>
    </recommendedName>
</protein>
<feature type="compositionally biased region" description="Pro residues" evidence="8">
    <location>
        <begin position="84"/>
        <end position="102"/>
    </location>
</feature>
<comment type="caution">
    <text evidence="9">The sequence shown here is derived from an EMBL/GenBank/DDBJ whole genome shotgun (WGS) entry which is preliminary data.</text>
</comment>
<comment type="similarity">
    <text evidence="2">Belongs to the EAF7 family.</text>
</comment>
<dbReference type="Proteomes" id="UP000269276">
    <property type="component" value="Unassembled WGS sequence"/>
</dbReference>
<feature type="region of interest" description="Disordered" evidence="8">
    <location>
        <begin position="183"/>
        <end position="206"/>
    </location>
</feature>
<sequence>MAPKLPPTSPPANAARAAFSVIPLRARAALTRETFTVGGPSFLHMIQCDRTHHNKVAIHLSGGSFTSQSRYPAMPPRKRQRVSPTPPSQPKSPTPAESPPAPTDKHLLNDPWTDEEEIGLFKGLMQWKPTGIHKHFRLLALHNFLLANNYIHKANAHTQPHGVWKKLQDLYDLEALDEREDARQLSDLSLNESGEDDEDEEEEDDDIYSEAANKIHKEDFDLPSDDEFAELKWRQRFPSDTKAEDSECELPELNMADDPPIRFTPSFSVEPEAAPSNRSAKGRTGGAATKGKAKAPAPASTRRSARQAESVASEQDGESEEEGNEEESEDEEEDEEGGSEASAPAARSSRSARARPRPVARSRKAGRGRRR</sequence>
<evidence type="ECO:0008006" key="11">
    <source>
        <dbReference type="Google" id="ProtNLM"/>
    </source>
</evidence>
<keyword evidence="3" id="KW-0156">Chromatin regulator</keyword>
<keyword evidence="5" id="KW-0804">Transcription</keyword>
<feature type="region of interest" description="Disordered" evidence="8">
    <location>
        <begin position="64"/>
        <end position="110"/>
    </location>
</feature>
<feature type="compositionally biased region" description="Acidic residues" evidence="8">
    <location>
        <begin position="315"/>
        <end position="338"/>
    </location>
</feature>
<feature type="compositionally biased region" description="Low complexity" evidence="8">
    <location>
        <begin position="339"/>
        <end position="349"/>
    </location>
</feature>
<dbReference type="GO" id="GO:0035267">
    <property type="term" value="C:NuA4 histone acetyltransferase complex"/>
    <property type="evidence" value="ECO:0007669"/>
    <property type="project" value="TreeGrafter"/>
</dbReference>
<evidence type="ECO:0000313" key="9">
    <source>
        <dbReference type="EMBL" id="RMY63670.1"/>
    </source>
</evidence>
<dbReference type="OrthoDB" id="5595141at2759"/>
<proteinExistence type="inferred from homology"/>
<evidence type="ECO:0000256" key="4">
    <source>
        <dbReference type="ARBA" id="ARBA00023015"/>
    </source>
</evidence>
<organism evidence="9 10">
    <name type="scientific">Hortaea werneckii</name>
    <name type="common">Black yeast</name>
    <name type="synonym">Cladosporium werneckii</name>
    <dbReference type="NCBI Taxonomy" id="91943"/>
    <lineage>
        <taxon>Eukaryota</taxon>
        <taxon>Fungi</taxon>
        <taxon>Dikarya</taxon>
        <taxon>Ascomycota</taxon>
        <taxon>Pezizomycotina</taxon>
        <taxon>Dothideomycetes</taxon>
        <taxon>Dothideomycetidae</taxon>
        <taxon>Mycosphaerellales</taxon>
        <taxon>Teratosphaeriaceae</taxon>
        <taxon>Hortaea</taxon>
    </lineage>
</organism>